<dbReference type="Proteomes" id="UP000237968">
    <property type="component" value="Unassembled WGS sequence"/>
</dbReference>
<feature type="compositionally biased region" description="Basic and acidic residues" evidence="2">
    <location>
        <begin position="14"/>
        <end position="23"/>
    </location>
</feature>
<dbReference type="CDD" id="cd00060">
    <property type="entry name" value="FHA"/>
    <property type="match status" value="1"/>
</dbReference>
<proteinExistence type="predicted"/>
<evidence type="ECO:0000259" key="3">
    <source>
        <dbReference type="PROSITE" id="PS50006"/>
    </source>
</evidence>
<name>A0A2S9XIC5_9BACT</name>
<dbReference type="SUPFAM" id="SSF49879">
    <property type="entry name" value="SMAD/FHA domain"/>
    <property type="match status" value="1"/>
</dbReference>
<feature type="domain" description="FHA" evidence="3">
    <location>
        <begin position="263"/>
        <end position="317"/>
    </location>
</feature>
<dbReference type="SMART" id="SM00240">
    <property type="entry name" value="FHA"/>
    <property type="match status" value="1"/>
</dbReference>
<reference evidence="4 5" key="1">
    <citation type="submission" date="2018-03" db="EMBL/GenBank/DDBJ databases">
        <title>Draft Genome Sequences of the Obligatory Marine Myxobacteria Enhygromyxa salina SWB005.</title>
        <authorList>
            <person name="Poehlein A."/>
            <person name="Moghaddam J.A."/>
            <person name="Harms H."/>
            <person name="Alanjari M."/>
            <person name="Koenig G.M."/>
            <person name="Daniel R."/>
            <person name="Schaeberle T.F."/>
        </authorList>
    </citation>
    <scope>NUCLEOTIDE SEQUENCE [LARGE SCALE GENOMIC DNA]</scope>
    <source>
        <strain evidence="4 5">SWB005</strain>
    </source>
</reference>
<evidence type="ECO:0000256" key="1">
    <source>
        <dbReference type="SAM" id="Coils"/>
    </source>
</evidence>
<comment type="caution">
    <text evidence="4">The sequence shown here is derived from an EMBL/GenBank/DDBJ whole genome shotgun (WGS) entry which is preliminary data.</text>
</comment>
<dbReference type="InterPro" id="IPR008984">
    <property type="entry name" value="SMAD_FHA_dom_sf"/>
</dbReference>
<dbReference type="AlphaFoldDB" id="A0A2S9XIC5"/>
<evidence type="ECO:0000256" key="2">
    <source>
        <dbReference type="SAM" id="MobiDB-lite"/>
    </source>
</evidence>
<dbReference type="Gene3D" id="2.60.200.20">
    <property type="match status" value="1"/>
</dbReference>
<evidence type="ECO:0000313" key="4">
    <source>
        <dbReference type="EMBL" id="PRP92431.1"/>
    </source>
</evidence>
<dbReference type="RefSeq" id="WP_181198115.1">
    <property type="nucleotide sequence ID" value="NZ_PVNK01000211.1"/>
</dbReference>
<feature type="coiled-coil region" evidence="1">
    <location>
        <begin position="157"/>
        <end position="190"/>
    </location>
</feature>
<feature type="region of interest" description="Disordered" evidence="2">
    <location>
        <begin position="349"/>
        <end position="372"/>
    </location>
</feature>
<keyword evidence="1" id="KW-0175">Coiled coil</keyword>
<evidence type="ECO:0000313" key="5">
    <source>
        <dbReference type="Proteomes" id="UP000237968"/>
    </source>
</evidence>
<gene>
    <name evidence="4" type="ORF">ENSA5_49390</name>
</gene>
<feature type="region of interest" description="Disordered" evidence="2">
    <location>
        <begin position="1"/>
        <end position="23"/>
    </location>
</feature>
<organism evidence="4 5">
    <name type="scientific">Enhygromyxa salina</name>
    <dbReference type="NCBI Taxonomy" id="215803"/>
    <lineage>
        <taxon>Bacteria</taxon>
        <taxon>Pseudomonadati</taxon>
        <taxon>Myxococcota</taxon>
        <taxon>Polyangia</taxon>
        <taxon>Nannocystales</taxon>
        <taxon>Nannocystaceae</taxon>
        <taxon>Enhygromyxa</taxon>
    </lineage>
</organism>
<dbReference type="EMBL" id="PVNK01000211">
    <property type="protein sequence ID" value="PRP92431.1"/>
    <property type="molecule type" value="Genomic_DNA"/>
</dbReference>
<sequence>MKPRRQGQDDETGADERARRPRDRAQLRAALALEEAGELQEAARMFEYVGEHAQAASLRLEHADTLRDEQQRLAVLREGCARNPATTHQGQALHRALGEALLRVAEAVEPGARRRALALEAAQALEAGQRAGAAGRLYEQLGLLARAVKAYTEAGAIEQLEAVHEILDQRDQQQKEQRSLELEVDAALATGRRGLAHALLLEHVRDAQREGRTPLPSLALALHDLERRLIRGRALCLSVREIAADDTPSPEPTVVRVIGRPQLRLGRGPQCELTISGAAISREHAELALAFSPEGEPHLVVRDLGSRAGSFLDGEALAPGEDWSLFDDELPGARVLALGIASSFELWSRRGPGGGPQRAPAGRAGSSTDEVDHDQRPLALLREAGLDLAADRLATAWTAFAPLGGPLWITPTRRLPVALNFEGERVVALAAPGVRVSLAGAPVGPGEAIELLVHDRARFEPPGDPAFELEVCELYS</sequence>
<accession>A0A2S9XIC5</accession>
<dbReference type="Pfam" id="PF00498">
    <property type="entry name" value="FHA"/>
    <property type="match status" value="1"/>
</dbReference>
<protein>
    <submittedName>
        <fullName evidence="4">FHA domain protein</fullName>
    </submittedName>
</protein>
<dbReference type="InterPro" id="IPR000253">
    <property type="entry name" value="FHA_dom"/>
</dbReference>
<dbReference type="PROSITE" id="PS50006">
    <property type="entry name" value="FHA_DOMAIN"/>
    <property type="match status" value="1"/>
</dbReference>
<keyword evidence="5" id="KW-1185">Reference proteome</keyword>